<feature type="region of interest" description="Disordered" evidence="1">
    <location>
        <begin position="1"/>
        <end position="62"/>
    </location>
</feature>
<dbReference type="AlphaFoldDB" id="A0A9P4T8W2"/>
<keyword evidence="3" id="KW-1185">Reference proteome</keyword>
<reference evidence="2" key="1">
    <citation type="submission" date="2019-04" db="EMBL/GenBank/DDBJ databases">
        <title>Sequencing of skin fungus with MAO and IRED activity.</title>
        <authorList>
            <person name="Marsaioli A.J."/>
            <person name="Bonatto J.M.C."/>
            <person name="Reis Junior O."/>
        </authorList>
    </citation>
    <scope>NUCLEOTIDE SEQUENCE</scope>
    <source>
        <strain evidence="2">30M1</strain>
    </source>
</reference>
<name>A0A9P4T8W2_CURKU</name>
<dbReference type="Proteomes" id="UP000801428">
    <property type="component" value="Unassembled WGS sequence"/>
</dbReference>
<evidence type="ECO:0000313" key="2">
    <source>
        <dbReference type="EMBL" id="KAF2998217.1"/>
    </source>
</evidence>
<proteinExistence type="predicted"/>
<evidence type="ECO:0000313" key="3">
    <source>
        <dbReference type="Proteomes" id="UP000801428"/>
    </source>
</evidence>
<organism evidence="2 3">
    <name type="scientific">Curvularia kusanoi</name>
    <name type="common">Cochliobolus kusanoi</name>
    <dbReference type="NCBI Taxonomy" id="90978"/>
    <lineage>
        <taxon>Eukaryota</taxon>
        <taxon>Fungi</taxon>
        <taxon>Dikarya</taxon>
        <taxon>Ascomycota</taxon>
        <taxon>Pezizomycotina</taxon>
        <taxon>Dothideomycetes</taxon>
        <taxon>Pleosporomycetidae</taxon>
        <taxon>Pleosporales</taxon>
        <taxon>Pleosporineae</taxon>
        <taxon>Pleosporaceae</taxon>
        <taxon>Curvularia</taxon>
    </lineage>
</organism>
<accession>A0A9P4T8W2</accession>
<comment type="caution">
    <text evidence="2">The sequence shown here is derived from an EMBL/GenBank/DDBJ whole genome shotgun (WGS) entry which is preliminary data.</text>
</comment>
<evidence type="ECO:0000256" key="1">
    <source>
        <dbReference type="SAM" id="MobiDB-lite"/>
    </source>
</evidence>
<sequence>MGRSSTPPPLEDVRVPATPGPSLPKATIPPSPDRPGFGSVGSVSKSKEKRKASPPAVTERSLTGRIQKSTRTTTSSVLDVLSVVDNASVEKKAISLMDMPGEIRNIIYSYACPNDRQALLVHRPRIASLRPRTQLDRNRPLRSDLVEREQARRVPEIGRDGRRRRESFTLERQSNRPFFGLTQVSRQLRAEFRPLYMHRQEVGMDMKDIDGYLTTFYSEAPELLNALVLPPSREDDLPFSGNVTIAIGDDIKASGDPSPGIDLLPFLDIWANSYKIEAGFGRYLQNSYNATMDGEAKDLYRLFGRLVQKDRQCSTMNIKWRTILRERSLASVRVYRKPAASVLVPYVWVRTLNSPSPVCMPQPYIHIIYRRGAGEPWMHGENSMIPDGWLEERGFGEMEYFKVKVGVESTARRSDNP</sequence>
<dbReference type="EMBL" id="SWKU01000020">
    <property type="protein sequence ID" value="KAF2998217.1"/>
    <property type="molecule type" value="Genomic_DNA"/>
</dbReference>
<protein>
    <submittedName>
        <fullName evidence="2">Uncharacterized protein</fullName>
    </submittedName>
</protein>
<feature type="compositionally biased region" description="Pro residues" evidence="1">
    <location>
        <begin position="1"/>
        <end position="10"/>
    </location>
</feature>
<feature type="compositionally biased region" description="Pro residues" evidence="1">
    <location>
        <begin position="18"/>
        <end position="33"/>
    </location>
</feature>
<gene>
    <name evidence="2" type="ORF">E8E13_005256</name>
</gene>
<dbReference type="OrthoDB" id="3795901at2759"/>